<keyword evidence="3" id="KW-1185">Reference proteome</keyword>
<dbReference type="Proteomes" id="UP001141253">
    <property type="component" value="Chromosome 14"/>
</dbReference>
<accession>A0ABQ9A873</accession>
<dbReference type="EMBL" id="JAPFFI010000022">
    <property type="protein sequence ID" value="KAJ6328678.1"/>
    <property type="molecule type" value="Genomic_DNA"/>
</dbReference>
<name>A0ABQ9A873_9ROSI</name>
<evidence type="ECO:0000313" key="2">
    <source>
        <dbReference type="EMBL" id="KAJ6328678.1"/>
    </source>
</evidence>
<gene>
    <name evidence="2" type="ORF">OIU77_010376</name>
</gene>
<reference evidence="2" key="1">
    <citation type="submission" date="2022-10" db="EMBL/GenBank/DDBJ databases">
        <authorList>
            <person name="Hyden B.L."/>
            <person name="Feng K."/>
            <person name="Yates T."/>
            <person name="Jawdy S."/>
            <person name="Smart L.B."/>
            <person name="Muchero W."/>
        </authorList>
    </citation>
    <scope>NUCLEOTIDE SEQUENCE</scope>
    <source>
        <tissue evidence="2">Shoot tip</tissue>
    </source>
</reference>
<feature type="compositionally biased region" description="Polar residues" evidence="1">
    <location>
        <begin position="269"/>
        <end position="291"/>
    </location>
</feature>
<feature type="region of interest" description="Disordered" evidence="1">
    <location>
        <begin position="216"/>
        <end position="291"/>
    </location>
</feature>
<proteinExistence type="predicted"/>
<evidence type="ECO:0000256" key="1">
    <source>
        <dbReference type="SAM" id="MobiDB-lite"/>
    </source>
</evidence>
<evidence type="ECO:0000313" key="3">
    <source>
        <dbReference type="Proteomes" id="UP001141253"/>
    </source>
</evidence>
<comment type="caution">
    <text evidence="2">The sequence shown here is derived from an EMBL/GenBank/DDBJ whole genome shotgun (WGS) entry which is preliminary data.</text>
</comment>
<dbReference type="PANTHER" id="PTHR31152:SF19">
    <property type="entry name" value="PLAC8 FAMILY PROTEIN"/>
    <property type="match status" value="1"/>
</dbReference>
<evidence type="ECO:0008006" key="4">
    <source>
        <dbReference type="Google" id="ProtNLM"/>
    </source>
</evidence>
<reference evidence="2" key="2">
    <citation type="journal article" date="2023" name="Int. J. Mol. Sci.">
        <title>De Novo Assembly and Annotation of 11 Diverse Shrub Willow (Salix) Genomes Reveals Novel Gene Organization in Sex-Linked Regions.</title>
        <authorList>
            <person name="Hyden B."/>
            <person name="Feng K."/>
            <person name="Yates T.B."/>
            <person name="Jawdy S."/>
            <person name="Cereghino C."/>
            <person name="Smart L.B."/>
            <person name="Muchero W."/>
        </authorList>
    </citation>
    <scope>NUCLEOTIDE SEQUENCE</scope>
    <source>
        <tissue evidence="2">Shoot tip</tissue>
    </source>
</reference>
<protein>
    <recommendedName>
        <fullName evidence="4">PLAC8 family protein</fullName>
    </recommendedName>
</protein>
<dbReference type="PANTHER" id="PTHR31152">
    <property type="entry name" value="PLAC8 FAMILY PROTEIN"/>
    <property type="match status" value="1"/>
</dbReference>
<organism evidence="2 3">
    <name type="scientific">Salix suchowensis</name>
    <dbReference type="NCBI Taxonomy" id="1278906"/>
    <lineage>
        <taxon>Eukaryota</taxon>
        <taxon>Viridiplantae</taxon>
        <taxon>Streptophyta</taxon>
        <taxon>Embryophyta</taxon>
        <taxon>Tracheophyta</taxon>
        <taxon>Spermatophyta</taxon>
        <taxon>Magnoliopsida</taxon>
        <taxon>eudicotyledons</taxon>
        <taxon>Gunneridae</taxon>
        <taxon>Pentapetalae</taxon>
        <taxon>rosids</taxon>
        <taxon>fabids</taxon>
        <taxon>Malpighiales</taxon>
        <taxon>Salicaceae</taxon>
        <taxon>Saliceae</taxon>
        <taxon>Salix</taxon>
    </lineage>
</organism>
<sequence>MGLDDQVEKMEIRKNYRNVWHTNLLSTISADTPYCLFSLFCGPCVSYMLRKRALYNDMSRYVCCAGYLPCSGKCGESKCPELCLCTEVVCCFCNSVASTRFLLQDEFNIQTTQCDNCIIGFMFCLQQLACICSLVACITGNDEIGDLAQMLSCLSDLVYCTVCACIQTQHKVEMDKRDGKLGPQPAMAVPSVQQMSRIDQPVPAYAGYAPQQAYGQPYGYPPPPQAQGYPPAGYPPPAYPQPHAYPPPGYSSFNKTDLSLLNPHPPNRPQSSQQIPNLSSSQPPFSNSQISTKTIDTTPPIFLLQSSIFTLASCVTAKCNRSSVQRLFISSSLAPVSSLQRPLQVQVVLVKYALMLDSSGRNMMLKVGTEKGANKTDKWAETELGTKWGDKWEEKFFAGIGSRHGETWHVSPSGGRMSLLVLYAPLT</sequence>
<feature type="compositionally biased region" description="Pro residues" evidence="1">
    <location>
        <begin position="232"/>
        <end position="249"/>
    </location>
</feature>